<feature type="compositionally biased region" description="Low complexity" evidence="1">
    <location>
        <begin position="54"/>
        <end position="67"/>
    </location>
</feature>
<evidence type="ECO:0000256" key="1">
    <source>
        <dbReference type="SAM" id="MobiDB-lite"/>
    </source>
</evidence>
<gene>
    <name evidence="2" type="ORF">FA15DRAFT_707091</name>
</gene>
<proteinExistence type="predicted"/>
<feature type="region of interest" description="Disordered" evidence="1">
    <location>
        <begin position="47"/>
        <end position="76"/>
    </location>
</feature>
<keyword evidence="3" id="KW-1185">Reference proteome</keyword>
<sequence length="193" mass="21339">MTLHSTHDQAVSAPPSIPPSSGFAVQEALPEGIELVKEAVTAGGTPYRIGFRASEPPSDAPTDPTTPESDEHTPDTNLVKAATWNKDRAANEGYGIAVDWPVTSDWVATTPEVYKVTSITRYNLKYDPKAFAYNYTLEITNKGSYAFEIYDETGDMYGLGALQPGTHWLWFNSKQPTIKFITRLRFTMLGKFP</sequence>
<feature type="region of interest" description="Disordered" evidence="1">
    <location>
        <begin position="1"/>
        <end position="24"/>
    </location>
</feature>
<dbReference type="Proteomes" id="UP000307440">
    <property type="component" value="Unassembled WGS sequence"/>
</dbReference>
<name>A0A5C3KNB8_COPMA</name>
<reference evidence="2 3" key="1">
    <citation type="journal article" date="2019" name="Nat. Ecol. Evol.">
        <title>Megaphylogeny resolves global patterns of mushroom evolution.</title>
        <authorList>
            <person name="Varga T."/>
            <person name="Krizsan K."/>
            <person name="Foldi C."/>
            <person name="Dima B."/>
            <person name="Sanchez-Garcia M."/>
            <person name="Sanchez-Ramirez S."/>
            <person name="Szollosi G.J."/>
            <person name="Szarkandi J.G."/>
            <person name="Papp V."/>
            <person name="Albert L."/>
            <person name="Andreopoulos W."/>
            <person name="Angelini C."/>
            <person name="Antonin V."/>
            <person name="Barry K.W."/>
            <person name="Bougher N.L."/>
            <person name="Buchanan P."/>
            <person name="Buyck B."/>
            <person name="Bense V."/>
            <person name="Catcheside P."/>
            <person name="Chovatia M."/>
            <person name="Cooper J."/>
            <person name="Damon W."/>
            <person name="Desjardin D."/>
            <person name="Finy P."/>
            <person name="Geml J."/>
            <person name="Haridas S."/>
            <person name="Hughes K."/>
            <person name="Justo A."/>
            <person name="Karasinski D."/>
            <person name="Kautmanova I."/>
            <person name="Kiss B."/>
            <person name="Kocsube S."/>
            <person name="Kotiranta H."/>
            <person name="LaButti K.M."/>
            <person name="Lechner B.E."/>
            <person name="Liimatainen K."/>
            <person name="Lipzen A."/>
            <person name="Lukacs Z."/>
            <person name="Mihaltcheva S."/>
            <person name="Morgado L.N."/>
            <person name="Niskanen T."/>
            <person name="Noordeloos M.E."/>
            <person name="Ohm R.A."/>
            <person name="Ortiz-Santana B."/>
            <person name="Ovrebo C."/>
            <person name="Racz N."/>
            <person name="Riley R."/>
            <person name="Savchenko A."/>
            <person name="Shiryaev A."/>
            <person name="Soop K."/>
            <person name="Spirin V."/>
            <person name="Szebenyi C."/>
            <person name="Tomsovsky M."/>
            <person name="Tulloss R.E."/>
            <person name="Uehling J."/>
            <person name="Grigoriev I.V."/>
            <person name="Vagvolgyi C."/>
            <person name="Papp T."/>
            <person name="Martin F.M."/>
            <person name="Miettinen O."/>
            <person name="Hibbett D.S."/>
            <person name="Nagy L.G."/>
        </authorList>
    </citation>
    <scope>NUCLEOTIDE SEQUENCE [LARGE SCALE GENOMIC DNA]</scope>
    <source>
        <strain evidence="2 3">CBS 121175</strain>
    </source>
</reference>
<protein>
    <submittedName>
        <fullName evidence="2">Uncharacterized protein</fullName>
    </submittedName>
</protein>
<organism evidence="2 3">
    <name type="scientific">Coprinopsis marcescibilis</name>
    <name type="common">Agaric fungus</name>
    <name type="synonym">Psathyrella marcescibilis</name>
    <dbReference type="NCBI Taxonomy" id="230819"/>
    <lineage>
        <taxon>Eukaryota</taxon>
        <taxon>Fungi</taxon>
        <taxon>Dikarya</taxon>
        <taxon>Basidiomycota</taxon>
        <taxon>Agaricomycotina</taxon>
        <taxon>Agaricomycetes</taxon>
        <taxon>Agaricomycetidae</taxon>
        <taxon>Agaricales</taxon>
        <taxon>Agaricineae</taxon>
        <taxon>Psathyrellaceae</taxon>
        <taxon>Coprinopsis</taxon>
    </lineage>
</organism>
<evidence type="ECO:0000313" key="3">
    <source>
        <dbReference type="Proteomes" id="UP000307440"/>
    </source>
</evidence>
<dbReference type="AlphaFoldDB" id="A0A5C3KNB8"/>
<dbReference type="EMBL" id="ML210264">
    <property type="protein sequence ID" value="TFK21567.1"/>
    <property type="molecule type" value="Genomic_DNA"/>
</dbReference>
<accession>A0A5C3KNB8</accession>
<evidence type="ECO:0000313" key="2">
    <source>
        <dbReference type="EMBL" id="TFK21567.1"/>
    </source>
</evidence>
<dbReference type="OrthoDB" id="2733590at2759"/>